<dbReference type="Pfam" id="PF12804">
    <property type="entry name" value="NTP_transf_3"/>
    <property type="match status" value="1"/>
</dbReference>
<dbReference type="Proteomes" id="UP001197378">
    <property type="component" value="Unassembled WGS sequence"/>
</dbReference>
<keyword evidence="3 8" id="KW-0479">Metal-binding</keyword>
<comment type="subcellular location">
    <subcellularLocation>
        <location evidence="8">Cytoplasm</location>
    </subcellularLocation>
</comment>
<dbReference type="GO" id="GO:1902758">
    <property type="term" value="P:bis(molybdopterin guanine dinucleotide)molybdenum biosynthetic process"/>
    <property type="evidence" value="ECO:0007669"/>
    <property type="project" value="TreeGrafter"/>
</dbReference>
<evidence type="ECO:0000256" key="6">
    <source>
        <dbReference type="ARBA" id="ARBA00023134"/>
    </source>
</evidence>
<protein>
    <recommendedName>
        <fullName evidence="8">Molybdenum cofactor guanylyltransferase</fullName>
        <shortName evidence="8">MoCo guanylyltransferase</shortName>
        <ecNumber evidence="8">2.7.7.77</ecNumber>
    </recommendedName>
    <alternativeName>
        <fullName evidence="8">GTP:molybdopterin guanylyltransferase</fullName>
    </alternativeName>
    <alternativeName>
        <fullName evidence="8">Mo-MPT guanylyltransferase</fullName>
    </alternativeName>
    <alternativeName>
        <fullName evidence="8">Molybdopterin guanylyltransferase</fullName>
    </alternativeName>
    <alternativeName>
        <fullName evidence="8">Molybdopterin-guanine dinucleotide synthase</fullName>
        <shortName evidence="8">MGD synthase</shortName>
    </alternativeName>
</protein>
<dbReference type="CDD" id="cd02503">
    <property type="entry name" value="MobA"/>
    <property type="match status" value="1"/>
</dbReference>
<dbReference type="InterPro" id="IPR029044">
    <property type="entry name" value="Nucleotide-diphossugar_trans"/>
</dbReference>
<dbReference type="InterPro" id="IPR025877">
    <property type="entry name" value="MobA-like_NTP_Trfase"/>
</dbReference>
<dbReference type="NCBIfam" id="TIGR02665">
    <property type="entry name" value="molyb_mobA"/>
    <property type="match status" value="1"/>
</dbReference>
<reference evidence="10" key="1">
    <citation type="journal article" date="2021" name="ISME J.">
        <title>Genomic evolution of the class Acidithiobacillia: deep-branching Proteobacteria living in extreme acidic conditions.</title>
        <authorList>
            <person name="Moya-Beltran A."/>
            <person name="Beard S."/>
            <person name="Rojas-Villalobos C."/>
            <person name="Issotta F."/>
            <person name="Gallardo Y."/>
            <person name="Ulloa R."/>
            <person name="Giaveno A."/>
            <person name="Degli Esposti M."/>
            <person name="Johnson D.B."/>
            <person name="Quatrini R."/>
        </authorList>
    </citation>
    <scope>NUCLEOTIDE SEQUENCE</scope>
    <source>
        <strain evidence="10">VAN18-1</strain>
    </source>
</reference>
<keyword evidence="1 8" id="KW-0963">Cytoplasm</keyword>
<dbReference type="EMBL" id="JAAXYO010000184">
    <property type="protein sequence ID" value="MBU2789198.1"/>
    <property type="molecule type" value="Genomic_DNA"/>
</dbReference>
<evidence type="ECO:0000313" key="10">
    <source>
        <dbReference type="EMBL" id="MBU2789198.1"/>
    </source>
</evidence>
<gene>
    <name evidence="8 10" type="primary">mobA</name>
    <name evidence="10" type="ORF">HFQ13_13480</name>
</gene>
<evidence type="ECO:0000256" key="4">
    <source>
        <dbReference type="ARBA" id="ARBA00022741"/>
    </source>
</evidence>
<feature type="binding site" evidence="8">
    <location>
        <position position="30"/>
    </location>
    <ligand>
        <name>GTP</name>
        <dbReference type="ChEBI" id="CHEBI:37565"/>
    </ligand>
</feature>
<keyword evidence="2 8" id="KW-0808">Transferase</keyword>
<feature type="domain" description="MobA-like NTP transferase" evidence="9">
    <location>
        <begin position="14"/>
        <end position="161"/>
    </location>
</feature>
<dbReference type="GO" id="GO:0005525">
    <property type="term" value="F:GTP binding"/>
    <property type="evidence" value="ECO:0007669"/>
    <property type="project" value="UniProtKB-UniRule"/>
</dbReference>
<comment type="function">
    <text evidence="8">Transfers a GMP moiety from GTP to Mo-molybdopterin (Mo-MPT) cofactor (Moco or molybdenum cofactor) to form Mo-molybdopterin guanine dinucleotide (Mo-MGD) cofactor.</text>
</comment>
<keyword evidence="11" id="KW-1185">Reference proteome</keyword>
<dbReference type="AlphaFoldDB" id="A0AAE3CKU3"/>
<dbReference type="GO" id="GO:0061603">
    <property type="term" value="F:molybdenum cofactor guanylyltransferase activity"/>
    <property type="evidence" value="ECO:0007669"/>
    <property type="project" value="UniProtKB-EC"/>
</dbReference>
<comment type="catalytic activity">
    <reaction evidence="8">
        <text>Mo-molybdopterin + GTP + H(+) = Mo-molybdopterin guanine dinucleotide + diphosphate</text>
        <dbReference type="Rhea" id="RHEA:34243"/>
        <dbReference type="ChEBI" id="CHEBI:15378"/>
        <dbReference type="ChEBI" id="CHEBI:33019"/>
        <dbReference type="ChEBI" id="CHEBI:37565"/>
        <dbReference type="ChEBI" id="CHEBI:71302"/>
        <dbReference type="ChEBI" id="CHEBI:71310"/>
        <dbReference type="EC" id="2.7.7.77"/>
    </reaction>
</comment>
<evidence type="ECO:0000256" key="1">
    <source>
        <dbReference type="ARBA" id="ARBA00022490"/>
    </source>
</evidence>
<evidence type="ECO:0000256" key="3">
    <source>
        <dbReference type="ARBA" id="ARBA00022723"/>
    </source>
</evidence>
<dbReference type="GO" id="GO:0046872">
    <property type="term" value="F:metal ion binding"/>
    <property type="evidence" value="ECO:0007669"/>
    <property type="project" value="UniProtKB-KW"/>
</dbReference>
<evidence type="ECO:0000256" key="5">
    <source>
        <dbReference type="ARBA" id="ARBA00022842"/>
    </source>
</evidence>
<dbReference type="GO" id="GO:0005737">
    <property type="term" value="C:cytoplasm"/>
    <property type="evidence" value="ECO:0007669"/>
    <property type="project" value="UniProtKB-SubCell"/>
</dbReference>
<feature type="binding site" evidence="8">
    <location>
        <position position="106"/>
    </location>
    <ligand>
        <name>Mg(2+)</name>
        <dbReference type="ChEBI" id="CHEBI:18420"/>
    </ligand>
</feature>
<comment type="cofactor">
    <cofactor evidence="8">
        <name>Mg(2+)</name>
        <dbReference type="ChEBI" id="CHEBI:18420"/>
    </cofactor>
</comment>
<keyword evidence="6 8" id="KW-0342">GTP-binding</keyword>
<dbReference type="RefSeq" id="WP_215873163.1">
    <property type="nucleotide sequence ID" value="NZ_JAAXYO010000184.1"/>
</dbReference>
<dbReference type="PANTHER" id="PTHR19136:SF81">
    <property type="entry name" value="MOLYBDENUM COFACTOR GUANYLYLTRANSFERASE"/>
    <property type="match status" value="1"/>
</dbReference>
<dbReference type="InterPro" id="IPR013482">
    <property type="entry name" value="Molybde_CF_guanTrfase"/>
</dbReference>
<evidence type="ECO:0000256" key="8">
    <source>
        <dbReference type="HAMAP-Rule" id="MF_00316"/>
    </source>
</evidence>
<dbReference type="SUPFAM" id="SSF53448">
    <property type="entry name" value="Nucleotide-diphospho-sugar transferases"/>
    <property type="match status" value="1"/>
</dbReference>
<feature type="binding site" evidence="8">
    <location>
        <position position="106"/>
    </location>
    <ligand>
        <name>GTP</name>
        <dbReference type="ChEBI" id="CHEBI:37565"/>
    </ligand>
</feature>
<dbReference type="PANTHER" id="PTHR19136">
    <property type="entry name" value="MOLYBDENUM COFACTOR GUANYLYLTRANSFERASE"/>
    <property type="match status" value="1"/>
</dbReference>
<keyword evidence="4 8" id="KW-0547">Nucleotide-binding</keyword>
<comment type="caution">
    <text evidence="10">The sequence shown here is derived from an EMBL/GenBank/DDBJ whole genome shotgun (WGS) entry which is preliminary data.</text>
</comment>
<dbReference type="HAMAP" id="MF_00316">
    <property type="entry name" value="MobA"/>
    <property type="match status" value="1"/>
</dbReference>
<name>A0AAE3CKU3_9PROT</name>
<feature type="binding site" evidence="8">
    <location>
        <position position="76"/>
    </location>
    <ligand>
        <name>GTP</name>
        <dbReference type="ChEBI" id="CHEBI:37565"/>
    </ligand>
</feature>
<dbReference type="Gene3D" id="3.90.550.10">
    <property type="entry name" value="Spore Coat Polysaccharide Biosynthesis Protein SpsA, Chain A"/>
    <property type="match status" value="1"/>
</dbReference>
<evidence type="ECO:0000259" key="9">
    <source>
        <dbReference type="Pfam" id="PF12804"/>
    </source>
</evidence>
<keyword evidence="10" id="KW-0548">Nucleotidyltransferase</keyword>
<evidence type="ECO:0000256" key="2">
    <source>
        <dbReference type="ARBA" id="ARBA00022679"/>
    </source>
</evidence>
<dbReference type="EC" id="2.7.7.77" evidence="8"/>
<evidence type="ECO:0000256" key="7">
    <source>
        <dbReference type="ARBA" id="ARBA00023150"/>
    </source>
</evidence>
<evidence type="ECO:0000313" key="11">
    <source>
        <dbReference type="Proteomes" id="UP001197378"/>
    </source>
</evidence>
<sequence>MATTSEGGTLPITGLLLAGGAGRRMQQQDKGWVEYHGRPLLHHSLRPLKRHAREILISANRNQERYGALGYPVLADAESGFPGPLHGLLAGLAAAQQDWLAFLPVDAPALPDDLIWQLWVQRKGVPLVLAEDEHGPIPVIGLMHRRLIRLLQHYLDSGERRAGAFFDKIPQHRLPLSLAESLNCNHPEDLQGTIA</sequence>
<keyword evidence="5 8" id="KW-0460">Magnesium</keyword>
<keyword evidence="7 8" id="KW-0501">Molybdenum cofactor biosynthesis</keyword>
<comment type="subunit">
    <text evidence="8">Monomer.</text>
</comment>
<proteinExistence type="inferred from homology"/>
<organism evidence="10 11">
    <name type="scientific">Igneacidithiobacillus copahuensis</name>
    <dbReference type="NCBI Taxonomy" id="2724909"/>
    <lineage>
        <taxon>Bacteria</taxon>
        <taxon>Pseudomonadati</taxon>
        <taxon>Pseudomonadota</taxon>
        <taxon>Acidithiobacillia</taxon>
        <taxon>Acidithiobacillales</taxon>
        <taxon>Acidithiobacillaceae</taxon>
        <taxon>Igneacidithiobacillus</taxon>
    </lineage>
</organism>
<accession>A0AAE3CKU3</accession>
<feature type="binding site" evidence="8">
    <location>
        <begin position="17"/>
        <end position="19"/>
    </location>
    <ligand>
        <name>GTP</name>
        <dbReference type="ChEBI" id="CHEBI:37565"/>
    </ligand>
</feature>
<comment type="similarity">
    <text evidence="8">Belongs to the MobA family.</text>
</comment>
<comment type="domain">
    <text evidence="8">The N-terminal domain determines nucleotide recognition and specific binding, while the C-terminal domain determines the specific binding to the target protein.</text>
</comment>
<comment type="caution">
    <text evidence="8">Lacks conserved residue(s) required for the propagation of feature annotation.</text>
</comment>